<gene>
    <name evidence="1" type="ORF">ISN45_At05g028770</name>
</gene>
<evidence type="ECO:0000313" key="1">
    <source>
        <dbReference type="EMBL" id="KAG7603845.1"/>
    </source>
</evidence>
<protein>
    <submittedName>
        <fullName evidence="1">Uncharacterized protein</fullName>
    </submittedName>
</protein>
<sequence>MSIYLHSPPFCLNVTTQAPVDPVKVSLPKKQPQYNIYSKSTRI</sequence>
<proteinExistence type="predicted"/>
<dbReference type="EMBL" id="JAEFBK010000005">
    <property type="protein sequence ID" value="KAG7603845.1"/>
    <property type="molecule type" value="Genomic_DNA"/>
</dbReference>
<organism evidence="1 2">
    <name type="scientific">Arabidopsis thaliana x Arabidopsis arenosa</name>
    <dbReference type="NCBI Taxonomy" id="1240361"/>
    <lineage>
        <taxon>Eukaryota</taxon>
        <taxon>Viridiplantae</taxon>
        <taxon>Streptophyta</taxon>
        <taxon>Embryophyta</taxon>
        <taxon>Tracheophyta</taxon>
        <taxon>Spermatophyta</taxon>
        <taxon>Magnoliopsida</taxon>
        <taxon>eudicotyledons</taxon>
        <taxon>Gunneridae</taxon>
        <taxon>Pentapetalae</taxon>
        <taxon>rosids</taxon>
        <taxon>malvids</taxon>
        <taxon>Brassicales</taxon>
        <taxon>Brassicaceae</taxon>
        <taxon>Camelineae</taxon>
        <taxon>Arabidopsis</taxon>
    </lineage>
</organism>
<evidence type="ECO:0000313" key="2">
    <source>
        <dbReference type="Proteomes" id="UP000694240"/>
    </source>
</evidence>
<comment type="caution">
    <text evidence="1">The sequence shown here is derived from an EMBL/GenBank/DDBJ whole genome shotgun (WGS) entry which is preliminary data.</text>
</comment>
<name>A0A8T2CWA0_9BRAS</name>
<dbReference type="AlphaFoldDB" id="A0A8T2CWA0"/>
<dbReference type="Proteomes" id="UP000694240">
    <property type="component" value="Chromosome 5"/>
</dbReference>
<keyword evidence="2" id="KW-1185">Reference proteome</keyword>
<accession>A0A8T2CWA0</accession>
<reference evidence="1 2" key="1">
    <citation type="submission" date="2020-12" db="EMBL/GenBank/DDBJ databases">
        <title>Concerted genomic and epigenomic changes stabilize Arabidopsis allopolyploids.</title>
        <authorList>
            <person name="Chen Z."/>
        </authorList>
    </citation>
    <scope>NUCLEOTIDE SEQUENCE [LARGE SCALE GENOMIC DNA]</scope>
    <source>
        <strain evidence="1">Allo738</strain>
        <tissue evidence="1">Leaf</tissue>
    </source>
</reference>